<evidence type="ECO:0000313" key="2">
    <source>
        <dbReference type="EMBL" id="GIO45694.1"/>
    </source>
</evidence>
<protein>
    <recommendedName>
        <fullName evidence="1">Fibronectin type-III domain-containing protein</fullName>
    </recommendedName>
</protein>
<sequence length="148" mass="16407">MRNKKTQQKPVAPVLSVVSADETTAKLEWTLPSGSALTDGYYYRLKNLTNGQVFDIQYPDSTYIDTTLAGGQRFEYQVQAVNHVGESEWSNTVRVTISPVESATSYRIVAQNNTTQQEVFNSVVNDTFSPVTSLGPGTLYDTLAMRKT</sequence>
<feature type="domain" description="Fibronectin type-III" evidence="1">
    <location>
        <begin position="9"/>
        <end position="100"/>
    </location>
</feature>
<dbReference type="Pfam" id="PF00041">
    <property type="entry name" value="fn3"/>
    <property type="match status" value="1"/>
</dbReference>
<dbReference type="InterPro" id="IPR036116">
    <property type="entry name" value="FN3_sf"/>
</dbReference>
<dbReference type="EMBL" id="BORT01000001">
    <property type="protein sequence ID" value="GIO45694.1"/>
    <property type="molecule type" value="Genomic_DNA"/>
</dbReference>
<dbReference type="SMART" id="SM00060">
    <property type="entry name" value="FN3"/>
    <property type="match status" value="1"/>
</dbReference>
<keyword evidence="3" id="KW-1185">Reference proteome</keyword>
<dbReference type="InterPro" id="IPR003961">
    <property type="entry name" value="FN3_dom"/>
</dbReference>
<proteinExistence type="predicted"/>
<name>A0A919Y7H8_9BACL</name>
<dbReference type="AlphaFoldDB" id="A0A919Y7H8"/>
<dbReference type="CDD" id="cd00063">
    <property type="entry name" value="FN3"/>
    <property type="match status" value="1"/>
</dbReference>
<accession>A0A919Y7H8</accession>
<gene>
    <name evidence="2" type="ORF">J34TS1_04590</name>
</gene>
<comment type="caution">
    <text evidence="2">The sequence shown here is derived from an EMBL/GenBank/DDBJ whole genome shotgun (WGS) entry which is preliminary data.</text>
</comment>
<reference evidence="2 3" key="1">
    <citation type="submission" date="2021-03" db="EMBL/GenBank/DDBJ databases">
        <title>Antimicrobial resistance genes in bacteria isolated from Japanese honey, and their potential for conferring macrolide and lincosamide resistance in the American foulbrood pathogen Paenibacillus larvae.</title>
        <authorList>
            <person name="Okamoto M."/>
            <person name="Kumagai M."/>
            <person name="Kanamori H."/>
            <person name="Takamatsu D."/>
        </authorList>
    </citation>
    <scope>NUCLEOTIDE SEQUENCE [LARGE SCALE GENOMIC DNA]</scope>
    <source>
        <strain evidence="2 3">J34TS1</strain>
    </source>
</reference>
<dbReference type="Gene3D" id="2.60.40.10">
    <property type="entry name" value="Immunoglobulins"/>
    <property type="match status" value="1"/>
</dbReference>
<dbReference type="PROSITE" id="PS50853">
    <property type="entry name" value="FN3"/>
    <property type="match status" value="1"/>
</dbReference>
<dbReference type="Proteomes" id="UP000682811">
    <property type="component" value="Unassembled WGS sequence"/>
</dbReference>
<dbReference type="SUPFAM" id="SSF49265">
    <property type="entry name" value="Fibronectin type III"/>
    <property type="match status" value="1"/>
</dbReference>
<dbReference type="InterPro" id="IPR013783">
    <property type="entry name" value="Ig-like_fold"/>
</dbReference>
<evidence type="ECO:0000313" key="3">
    <source>
        <dbReference type="Proteomes" id="UP000682811"/>
    </source>
</evidence>
<dbReference type="RefSeq" id="WP_212976822.1">
    <property type="nucleotide sequence ID" value="NZ_AP025343.1"/>
</dbReference>
<organism evidence="2 3">
    <name type="scientific">Paenibacillus azoreducens</name>
    <dbReference type="NCBI Taxonomy" id="116718"/>
    <lineage>
        <taxon>Bacteria</taxon>
        <taxon>Bacillati</taxon>
        <taxon>Bacillota</taxon>
        <taxon>Bacilli</taxon>
        <taxon>Bacillales</taxon>
        <taxon>Paenibacillaceae</taxon>
        <taxon>Paenibacillus</taxon>
    </lineage>
</organism>
<evidence type="ECO:0000259" key="1">
    <source>
        <dbReference type="PROSITE" id="PS50853"/>
    </source>
</evidence>